<sequence length="226" mass="24829">MAAFEAAMAAGAAMIELDVTFSRDRRLAVIHDERVNRTTNGRGPVSAHTMKQLQRLDAGSWFDPAFAGQAIPELADVLDLVNGRIAVNIEIKPEAYESSSRDDAVERQILDLLAERNMLDDAIISSFAWWSLARVRSLSPAVAIGLLSARPADEHLLFWYRRLGGFSWHPDWRVVTAAQVALLHTAGARVFPFIAAGRIDSARLLAMGVDGLIVDDPSQMAAHQWS</sequence>
<dbReference type="Pfam" id="PF03009">
    <property type="entry name" value="GDPD"/>
    <property type="match status" value="1"/>
</dbReference>
<protein>
    <submittedName>
        <fullName evidence="2">Glycerophosphoryl diester phosphodiesterase YhdW</fullName>
    </submittedName>
</protein>
<gene>
    <name evidence="2" type="primary">yhdW</name>
    <name evidence="2" type="ORF">DPPLL_05710</name>
</gene>
<proteinExistence type="predicted"/>
<dbReference type="EMBL" id="AP025516">
    <property type="protein sequence ID" value="BDD86206.1"/>
    <property type="molecule type" value="Genomic_DNA"/>
</dbReference>
<dbReference type="Proteomes" id="UP000830055">
    <property type="component" value="Chromosome"/>
</dbReference>
<dbReference type="SUPFAM" id="SSF51695">
    <property type="entry name" value="PLC-like phosphodiesterases"/>
    <property type="match status" value="1"/>
</dbReference>
<organism evidence="2 3">
    <name type="scientific">Desulfofustis limnaeus</name>
    <dbReference type="NCBI Taxonomy" id="2740163"/>
    <lineage>
        <taxon>Bacteria</taxon>
        <taxon>Pseudomonadati</taxon>
        <taxon>Thermodesulfobacteriota</taxon>
        <taxon>Desulfobulbia</taxon>
        <taxon>Desulfobulbales</taxon>
        <taxon>Desulfocapsaceae</taxon>
        <taxon>Desulfofustis</taxon>
    </lineage>
</organism>
<feature type="domain" description="GP-PDE" evidence="1">
    <location>
        <begin position="1"/>
        <end position="224"/>
    </location>
</feature>
<name>A0ABN6M002_9BACT</name>
<accession>A0ABN6M002</accession>
<evidence type="ECO:0000313" key="2">
    <source>
        <dbReference type="EMBL" id="BDD86206.1"/>
    </source>
</evidence>
<evidence type="ECO:0000259" key="1">
    <source>
        <dbReference type="PROSITE" id="PS51704"/>
    </source>
</evidence>
<evidence type="ECO:0000313" key="3">
    <source>
        <dbReference type="Proteomes" id="UP000830055"/>
    </source>
</evidence>
<dbReference type="Gene3D" id="3.20.20.190">
    <property type="entry name" value="Phosphatidylinositol (PI) phosphodiesterase"/>
    <property type="match status" value="1"/>
</dbReference>
<dbReference type="PROSITE" id="PS51704">
    <property type="entry name" value="GP_PDE"/>
    <property type="match status" value="1"/>
</dbReference>
<reference evidence="2 3" key="1">
    <citation type="submission" date="2022-01" db="EMBL/GenBank/DDBJ databases">
        <title>Desulfofustis limnae sp. nov., a novel mesophilic sulfate-reducing bacterium isolated from marsh soil.</title>
        <authorList>
            <person name="Watanabe M."/>
            <person name="Takahashi A."/>
            <person name="Kojima H."/>
            <person name="Fukui M."/>
        </authorList>
    </citation>
    <scope>NUCLEOTIDE SEQUENCE [LARGE SCALE GENOMIC DNA]</scope>
    <source>
        <strain evidence="2 3">PPLL</strain>
    </source>
</reference>
<dbReference type="InterPro" id="IPR030395">
    <property type="entry name" value="GP_PDE_dom"/>
</dbReference>
<dbReference type="PANTHER" id="PTHR46211">
    <property type="entry name" value="GLYCEROPHOSPHORYL DIESTER PHOSPHODIESTERASE"/>
    <property type="match status" value="1"/>
</dbReference>
<keyword evidence="3" id="KW-1185">Reference proteome</keyword>
<dbReference type="PANTHER" id="PTHR46211:SF1">
    <property type="entry name" value="GLYCEROPHOSPHODIESTER PHOSPHODIESTERASE, CYTOPLASMIC"/>
    <property type="match status" value="1"/>
</dbReference>
<dbReference type="InterPro" id="IPR017946">
    <property type="entry name" value="PLC-like_Pdiesterase_TIM-brl"/>
</dbReference>